<gene>
    <name evidence="1" type="ORF">CKO13_03840</name>
</gene>
<accession>A0ABS1E385</accession>
<proteinExistence type="predicted"/>
<dbReference type="EMBL" id="NRSH01000027">
    <property type="protein sequence ID" value="MBK1726168.1"/>
    <property type="molecule type" value="Genomic_DNA"/>
</dbReference>
<dbReference type="InterPro" id="IPR012659">
    <property type="entry name" value="CHP02444"/>
</dbReference>
<reference evidence="1 2" key="1">
    <citation type="journal article" date="2020" name="Microorganisms">
        <title>Osmotic Adaptation and Compatible Solute Biosynthesis of Phototrophic Bacteria as Revealed from Genome Analyses.</title>
        <authorList>
            <person name="Imhoff J.F."/>
            <person name="Rahn T."/>
            <person name="Kunzel S."/>
            <person name="Keller A."/>
            <person name="Neulinger S.C."/>
        </authorList>
    </citation>
    <scope>NUCLEOTIDE SEQUENCE [LARGE SCALE GENOMIC DNA]</scope>
    <source>
        <strain evidence="1 2">DSM 15116</strain>
    </source>
</reference>
<dbReference type="RefSeq" id="WP_200256988.1">
    <property type="nucleotide sequence ID" value="NZ_NRSH01000027.1"/>
</dbReference>
<name>A0ABS1E385_9GAMM</name>
<dbReference type="NCBIfam" id="TIGR02444">
    <property type="entry name" value="TIGR02444 family protein"/>
    <property type="match status" value="1"/>
</dbReference>
<comment type="caution">
    <text evidence="1">The sequence shown here is derived from an EMBL/GenBank/DDBJ whole genome shotgun (WGS) entry which is preliminary data.</text>
</comment>
<sequence length="184" mass="20736">MDDAQRLWRFAEDVYQRPGVEPACLKLQARYGLSLSLLFAAVWSGLEGRGRLGVSNAEAAIRRGQEWDREVIDPLRALRRHLKLHPPRDLAEETHHLRKRLIDAELHAEALEQELFLRDLPTDLPASPEGERWRDAAWNAGVVVRRKCPTCDPEAVAAIAQVLAEACAELDPGVVAEEVQRAWP</sequence>
<keyword evidence="2" id="KW-1185">Reference proteome</keyword>
<dbReference type="Proteomes" id="UP000738126">
    <property type="component" value="Unassembled WGS sequence"/>
</dbReference>
<evidence type="ECO:0000313" key="2">
    <source>
        <dbReference type="Proteomes" id="UP000738126"/>
    </source>
</evidence>
<protein>
    <submittedName>
        <fullName evidence="1">TIGR02444 family protein</fullName>
    </submittedName>
</protein>
<dbReference type="Pfam" id="PF09523">
    <property type="entry name" value="DUF2390"/>
    <property type="match status" value="1"/>
</dbReference>
<evidence type="ECO:0000313" key="1">
    <source>
        <dbReference type="EMBL" id="MBK1726168.1"/>
    </source>
</evidence>
<organism evidence="1 2">
    <name type="scientific">Halorhodospira neutriphila</name>
    <dbReference type="NCBI Taxonomy" id="168379"/>
    <lineage>
        <taxon>Bacteria</taxon>
        <taxon>Pseudomonadati</taxon>
        <taxon>Pseudomonadota</taxon>
        <taxon>Gammaproteobacteria</taxon>
        <taxon>Chromatiales</taxon>
        <taxon>Ectothiorhodospiraceae</taxon>
        <taxon>Halorhodospira</taxon>
    </lineage>
</organism>